<evidence type="ECO:0000313" key="2">
    <source>
        <dbReference type="EMBL" id="NVO30214.1"/>
    </source>
</evidence>
<dbReference type="AlphaFoldDB" id="A0A7Y7PLW8"/>
<feature type="region of interest" description="Disordered" evidence="1">
    <location>
        <begin position="1"/>
        <end position="20"/>
    </location>
</feature>
<keyword evidence="3" id="KW-1185">Reference proteome</keyword>
<gene>
    <name evidence="2" type="ORF">HW554_03255</name>
</gene>
<dbReference type="EMBL" id="JABKAU010000004">
    <property type="protein sequence ID" value="NVO30214.1"/>
    <property type="molecule type" value="Genomic_DNA"/>
</dbReference>
<sequence length="110" mass="12019">MPSSFPGKLGTFAPESAQAPMADEVQTTYTLSYDLTPTTRLSKIHRGRDYATEGRLIITAYDGPRNLISGSYEITFKNVADPYAELLPNLPVRNSVVVVGGEFTNLPIKP</sequence>
<evidence type="ECO:0000256" key="1">
    <source>
        <dbReference type="SAM" id="MobiDB-lite"/>
    </source>
</evidence>
<accession>A0A7Y7PLW8</accession>
<dbReference type="Proteomes" id="UP000565521">
    <property type="component" value="Unassembled WGS sequence"/>
</dbReference>
<name>A0A7Y7PLW8_9BACT</name>
<proteinExistence type="predicted"/>
<protein>
    <submittedName>
        <fullName evidence="2">Uncharacterized protein</fullName>
    </submittedName>
</protein>
<organism evidence="2 3">
    <name type="scientific">Hymenobacter lapidiphilus</name>
    <dbReference type="NCBI Taxonomy" id="2608003"/>
    <lineage>
        <taxon>Bacteria</taxon>
        <taxon>Pseudomonadati</taxon>
        <taxon>Bacteroidota</taxon>
        <taxon>Cytophagia</taxon>
        <taxon>Cytophagales</taxon>
        <taxon>Hymenobacteraceae</taxon>
        <taxon>Hymenobacter</taxon>
    </lineage>
</organism>
<evidence type="ECO:0000313" key="3">
    <source>
        <dbReference type="Proteomes" id="UP000565521"/>
    </source>
</evidence>
<reference evidence="2 3" key="1">
    <citation type="submission" date="2020-05" db="EMBL/GenBank/DDBJ databases">
        <title>Hymenobacter terrestris sp. nov. and Hymenobacter lapidiphilus sp. nov., isolated from regoliths in Antarctica.</title>
        <authorList>
            <person name="Sedlacek I."/>
            <person name="Pantucek R."/>
            <person name="Zeman M."/>
            <person name="Holochova P."/>
            <person name="Kralova S."/>
            <person name="Stankova E."/>
            <person name="Sedo O."/>
            <person name="Micenkova L."/>
            <person name="Svec P."/>
            <person name="Gupta V."/>
            <person name="Sood U."/>
            <person name="Korpole U.S."/>
            <person name="Lal R."/>
        </authorList>
    </citation>
    <scope>NUCLEOTIDE SEQUENCE [LARGE SCALE GENOMIC DNA]</scope>
    <source>
        <strain evidence="2 3">P5342</strain>
    </source>
</reference>
<dbReference type="RefSeq" id="WP_176906918.1">
    <property type="nucleotide sequence ID" value="NZ_JABKAU010000004.1"/>
</dbReference>
<comment type="caution">
    <text evidence="2">The sequence shown here is derived from an EMBL/GenBank/DDBJ whole genome shotgun (WGS) entry which is preliminary data.</text>
</comment>